<evidence type="ECO:0000259" key="4">
    <source>
        <dbReference type="Pfam" id="PF02834"/>
    </source>
</evidence>
<proteinExistence type="inferred from homology"/>
<dbReference type="RefSeq" id="WP_203892978.1">
    <property type="nucleotide sequence ID" value="NZ_BOOH01000039.1"/>
</dbReference>
<organism evidence="5 6">
    <name type="scientific">Planobispora longispora</name>
    <dbReference type="NCBI Taxonomy" id="28887"/>
    <lineage>
        <taxon>Bacteria</taxon>
        <taxon>Bacillati</taxon>
        <taxon>Actinomycetota</taxon>
        <taxon>Actinomycetes</taxon>
        <taxon>Streptosporangiales</taxon>
        <taxon>Streptosporangiaceae</taxon>
        <taxon>Planobispora</taxon>
    </lineage>
</organism>
<dbReference type="NCBIfam" id="TIGR02258">
    <property type="entry name" value="2_5_ligase"/>
    <property type="match status" value="1"/>
</dbReference>
<name>A0A8J3W6H1_9ACTN</name>
<feature type="domain" description="Phosphoesterase HXTX" evidence="4">
    <location>
        <begin position="9"/>
        <end position="91"/>
    </location>
</feature>
<feature type="active site" description="Proton donor" evidence="2">
    <location>
        <position position="40"/>
    </location>
</feature>
<comment type="caution">
    <text evidence="5">The sequence shown here is derived from an EMBL/GenBank/DDBJ whole genome shotgun (WGS) entry which is preliminary data.</text>
</comment>
<dbReference type="AlphaFoldDB" id="A0A8J3W6H1"/>
<dbReference type="EMBL" id="BOOH01000039">
    <property type="protein sequence ID" value="GIH78484.1"/>
    <property type="molecule type" value="Genomic_DNA"/>
</dbReference>
<feature type="active site" description="Proton acceptor" evidence="2">
    <location>
        <position position="159"/>
    </location>
</feature>
<protein>
    <recommendedName>
        <fullName evidence="2">RNA 2',3'-cyclic phosphodiesterase</fullName>
        <shortName evidence="2">RNA 2',3'-CPDase</shortName>
        <ecNumber evidence="2">3.1.4.58</ecNumber>
    </recommendedName>
</protein>
<evidence type="ECO:0000256" key="2">
    <source>
        <dbReference type="HAMAP-Rule" id="MF_01940"/>
    </source>
</evidence>
<dbReference type="Pfam" id="PF02834">
    <property type="entry name" value="LigT_PEase"/>
    <property type="match status" value="2"/>
</dbReference>
<feature type="compositionally biased region" description="Basic and acidic residues" evidence="3">
    <location>
        <begin position="110"/>
        <end position="122"/>
    </location>
</feature>
<feature type="short sequence motif" description="HXTX 2" evidence="2">
    <location>
        <begin position="159"/>
        <end position="162"/>
    </location>
</feature>
<feature type="region of interest" description="Disordered" evidence="3">
    <location>
        <begin position="97"/>
        <end position="130"/>
    </location>
</feature>
<evidence type="ECO:0000256" key="3">
    <source>
        <dbReference type="SAM" id="MobiDB-lite"/>
    </source>
</evidence>
<dbReference type="Gene3D" id="3.90.1140.10">
    <property type="entry name" value="Cyclic phosphodiesterase"/>
    <property type="match status" value="1"/>
</dbReference>
<comment type="catalytic activity">
    <reaction evidence="2">
        <text>a 3'-end 2',3'-cyclophospho-ribonucleotide-RNA + H2O = a 3'-end 2'-phospho-ribonucleotide-RNA + H(+)</text>
        <dbReference type="Rhea" id="RHEA:11828"/>
        <dbReference type="Rhea" id="RHEA-COMP:10464"/>
        <dbReference type="Rhea" id="RHEA-COMP:17353"/>
        <dbReference type="ChEBI" id="CHEBI:15377"/>
        <dbReference type="ChEBI" id="CHEBI:15378"/>
        <dbReference type="ChEBI" id="CHEBI:83064"/>
        <dbReference type="ChEBI" id="CHEBI:173113"/>
        <dbReference type="EC" id="3.1.4.58"/>
    </reaction>
</comment>
<dbReference type="GO" id="GO:0004113">
    <property type="term" value="F:2',3'-cyclic-nucleotide 3'-phosphodiesterase activity"/>
    <property type="evidence" value="ECO:0007669"/>
    <property type="project" value="InterPro"/>
</dbReference>
<feature type="short sequence motif" description="HXTX 1" evidence="2">
    <location>
        <begin position="40"/>
        <end position="43"/>
    </location>
</feature>
<feature type="domain" description="Phosphoesterase HXTX" evidence="4">
    <location>
        <begin position="129"/>
        <end position="204"/>
    </location>
</feature>
<dbReference type="GO" id="GO:0008664">
    <property type="term" value="F:RNA 2',3'-cyclic 3'-phosphodiesterase activity"/>
    <property type="evidence" value="ECO:0007669"/>
    <property type="project" value="UniProtKB-EC"/>
</dbReference>
<dbReference type="HAMAP" id="MF_01940">
    <property type="entry name" value="RNA_CPDase"/>
    <property type="match status" value="1"/>
</dbReference>
<dbReference type="EC" id="3.1.4.58" evidence="2"/>
<reference evidence="5 6" key="1">
    <citation type="submission" date="2021-01" db="EMBL/GenBank/DDBJ databases">
        <title>Whole genome shotgun sequence of Planobispora longispora NBRC 13918.</title>
        <authorList>
            <person name="Komaki H."/>
            <person name="Tamura T."/>
        </authorList>
    </citation>
    <scope>NUCLEOTIDE SEQUENCE [LARGE SCALE GENOMIC DNA]</scope>
    <source>
        <strain evidence="5 6">NBRC 13918</strain>
    </source>
</reference>
<dbReference type="SUPFAM" id="SSF55144">
    <property type="entry name" value="LigT-like"/>
    <property type="match status" value="1"/>
</dbReference>
<dbReference type="InterPro" id="IPR009097">
    <property type="entry name" value="Cyclic_Pdiesterase"/>
</dbReference>
<keyword evidence="6" id="KW-1185">Reference proteome</keyword>
<evidence type="ECO:0000313" key="5">
    <source>
        <dbReference type="EMBL" id="GIH78484.1"/>
    </source>
</evidence>
<sequence length="221" mass="23886">MRLFVGLLPPRPVCDELARALGPHRAAWPRLRWIDRENWHLTLAFLGEVPEEVLPGLEVRLGRAASRYAPMTLAFTGAGAFPSARRARVFWTGLREGAGSREGTAPREGAGSREGAEPHEGTGTRGGRSPLVRLADSLAAGARRAGAVQVDESKRFRPHLTLARSREEADVRALVEAFGAFAGSPWEAGAVHLVRSHLGAQVRYEPVAEWPLGARAPRGQG</sequence>
<keyword evidence="1 2" id="KW-0378">Hydrolase</keyword>
<comment type="similarity">
    <text evidence="2">Belongs to the 2H phosphoesterase superfamily. ThpR family.</text>
</comment>
<evidence type="ECO:0000256" key="1">
    <source>
        <dbReference type="ARBA" id="ARBA00022801"/>
    </source>
</evidence>
<comment type="function">
    <text evidence="2">Hydrolyzes RNA 2',3'-cyclic phosphodiester to an RNA 2'-phosphomonoester.</text>
</comment>
<accession>A0A8J3W6H1</accession>
<gene>
    <name evidence="5" type="ORF">Plo01_49130</name>
</gene>
<dbReference type="InterPro" id="IPR014051">
    <property type="entry name" value="Phosphoesterase_HXTX"/>
</dbReference>
<dbReference type="Proteomes" id="UP000616724">
    <property type="component" value="Unassembled WGS sequence"/>
</dbReference>
<dbReference type="PANTHER" id="PTHR35561">
    <property type="entry name" value="RNA 2',3'-CYCLIC PHOSPHODIESTERASE"/>
    <property type="match status" value="1"/>
</dbReference>
<dbReference type="InterPro" id="IPR004175">
    <property type="entry name" value="RNA_CPDase"/>
</dbReference>
<evidence type="ECO:0000313" key="6">
    <source>
        <dbReference type="Proteomes" id="UP000616724"/>
    </source>
</evidence>
<dbReference type="PANTHER" id="PTHR35561:SF1">
    <property type="entry name" value="RNA 2',3'-CYCLIC PHOSPHODIESTERASE"/>
    <property type="match status" value="1"/>
</dbReference>